<dbReference type="InterPro" id="IPR036396">
    <property type="entry name" value="Cyt_P450_sf"/>
</dbReference>
<keyword evidence="3" id="KW-1185">Reference proteome</keyword>
<dbReference type="Pfam" id="PF00067">
    <property type="entry name" value="p450"/>
    <property type="match status" value="2"/>
</dbReference>
<sequence length="415" mass="46464">MALNVEDINLTDWDFWRRPHDERHAAFRALRNEPGLPRFEEPDIVVVPRGPGYRAVTRHADLVEVSRRPQDFCSGKSAISIPDLPDELHEFFGSMINMDDPRHAKIRRIVSRAFSPRMIQRFEDRVEEVARRIVDGLEGGTGDFVADVAARLPLTIICDLMGIAEDRYRTVLDATNVILAGNDAEFLPAGDPEQVALALLEAGQTLKDIVEDLGRKRRVEPADDLVSALVNANIDGESLTDQELGSFFILLVVAGNETTRNAIAHGLDLFTRHPGQRALLTGDFEARIPGAVEEIVRYVSPVTWMRRTATRDTTLNGQDVKEGDKLVLYYWSANRDETVFEDADRFDILRDSGGHVGFGGPGPHFCLGAHLARREITVMFRELLRRHPGVRATAEPERLEASFINGIKRLPYALS</sequence>
<evidence type="ECO:0000313" key="2">
    <source>
        <dbReference type="EMBL" id="MFC6887123.1"/>
    </source>
</evidence>
<evidence type="ECO:0000313" key="3">
    <source>
        <dbReference type="Proteomes" id="UP001596380"/>
    </source>
</evidence>
<dbReference type="CDD" id="cd11033">
    <property type="entry name" value="CYP142-like"/>
    <property type="match status" value="1"/>
</dbReference>
<dbReference type="InterPro" id="IPR001128">
    <property type="entry name" value="Cyt_P450"/>
</dbReference>
<accession>A0ABW2D360</accession>
<name>A0ABW2D360_9ACTN</name>
<evidence type="ECO:0000256" key="1">
    <source>
        <dbReference type="ARBA" id="ARBA00010617"/>
    </source>
</evidence>
<dbReference type="Gene3D" id="1.10.630.10">
    <property type="entry name" value="Cytochrome P450"/>
    <property type="match status" value="1"/>
</dbReference>
<dbReference type="RefSeq" id="WP_160823207.1">
    <property type="nucleotide sequence ID" value="NZ_JBHSXS010000070.1"/>
</dbReference>
<comment type="similarity">
    <text evidence="1">Belongs to the cytochrome P450 family.</text>
</comment>
<protein>
    <submittedName>
        <fullName evidence="2">Cytochrome P450</fullName>
    </submittedName>
</protein>
<dbReference type="PANTHER" id="PTHR46696:SF4">
    <property type="entry name" value="BIOTIN BIOSYNTHESIS CYTOCHROME P450"/>
    <property type="match status" value="1"/>
</dbReference>
<dbReference type="InterPro" id="IPR002397">
    <property type="entry name" value="Cyt_P450_B"/>
</dbReference>
<comment type="caution">
    <text evidence="2">The sequence shown here is derived from an EMBL/GenBank/DDBJ whole genome shotgun (WGS) entry which is preliminary data.</text>
</comment>
<dbReference type="EMBL" id="JBHSXS010000070">
    <property type="protein sequence ID" value="MFC6887123.1"/>
    <property type="molecule type" value="Genomic_DNA"/>
</dbReference>
<reference evidence="3" key="1">
    <citation type="journal article" date="2019" name="Int. J. Syst. Evol. Microbiol.">
        <title>The Global Catalogue of Microorganisms (GCM) 10K type strain sequencing project: providing services to taxonomists for standard genome sequencing and annotation.</title>
        <authorList>
            <consortium name="The Broad Institute Genomics Platform"/>
            <consortium name="The Broad Institute Genome Sequencing Center for Infectious Disease"/>
            <person name="Wu L."/>
            <person name="Ma J."/>
        </authorList>
    </citation>
    <scope>NUCLEOTIDE SEQUENCE [LARGE SCALE GENOMIC DNA]</scope>
    <source>
        <strain evidence="3">JCM 3369</strain>
    </source>
</reference>
<dbReference type="SUPFAM" id="SSF48264">
    <property type="entry name" value="Cytochrome P450"/>
    <property type="match status" value="1"/>
</dbReference>
<dbReference type="PRINTS" id="PR00359">
    <property type="entry name" value="BP450"/>
</dbReference>
<dbReference type="PANTHER" id="PTHR46696">
    <property type="entry name" value="P450, PUTATIVE (EUROFUNG)-RELATED"/>
    <property type="match status" value="1"/>
</dbReference>
<gene>
    <name evidence="2" type="ORF">ACFQKB_45695</name>
</gene>
<dbReference type="Proteomes" id="UP001596380">
    <property type="component" value="Unassembled WGS sequence"/>
</dbReference>
<proteinExistence type="inferred from homology"/>
<organism evidence="2 3">
    <name type="scientific">Actinomadura yumaensis</name>
    <dbReference type="NCBI Taxonomy" id="111807"/>
    <lineage>
        <taxon>Bacteria</taxon>
        <taxon>Bacillati</taxon>
        <taxon>Actinomycetota</taxon>
        <taxon>Actinomycetes</taxon>
        <taxon>Streptosporangiales</taxon>
        <taxon>Thermomonosporaceae</taxon>
        <taxon>Actinomadura</taxon>
    </lineage>
</organism>